<dbReference type="GO" id="GO:0016020">
    <property type="term" value="C:membrane"/>
    <property type="evidence" value="ECO:0007669"/>
    <property type="project" value="UniProtKB-SubCell"/>
</dbReference>
<keyword evidence="3 9" id="KW-1133">Transmembrane helix</keyword>
<name>H3ALG2_LATCH</name>
<evidence type="ECO:0000256" key="3">
    <source>
        <dbReference type="ARBA" id="ARBA00022989"/>
    </source>
</evidence>
<dbReference type="Gene3D" id="1.20.1070.10">
    <property type="entry name" value="Rhodopsin 7-helix transmembrane proteins"/>
    <property type="match status" value="1"/>
</dbReference>
<dbReference type="PROSITE" id="PS00237">
    <property type="entry name" value="G_PROTEIN_RECEP_F1_1"/>
    <property type="match status" value="1"/>
</dbReference>
<keyword evidence="7 8" id="KW-0807">Transducer</keyword>
<dbReference type="InParanoid" id="H3ALG2"/>
<dbReference type="OMA" id="RWIGGYH"/>
<protein>
    <submittedName>
        <fullName evidence="11">Opsin 3</fullName>
    </submittedName>
</protein>
<dbReference type="Proteomes" id="UP000008672">
    <property type="component" value="Unassembled WGS sequence"/>
</dbReference>
<comment type="subcellular location">
    <subcellularLocation>
        <location evidence="1">Membrane</location>
        <topology evidence="1">Multi-pass membrane protein</topology>
    </subcellularLocation>
</comment>
<evidence type="ECO:0000256" key="7">
    <source>
        <dbReference type="ARBA" id="ARBA00023224"/>
    </source>
</evidence>
<dbReference type="EMBL" id="AFYH01077142">
    <property type="status" value="NOT_ANNOTATED_CDS"/>
    <property type="molecule type" value="Genomic_DNA"/>
</dbReference>
<dbReference type="PANTHER" id="PTHR24240">
    <property type="entry name" value="OPSIN"/>
    <property type="match status" value="1"/>
</dbReference>
<dbReference type="eggNOG" id="KOG3656">
    <property type="taxonomic scope" value="Eukaryota"/>
</dbReference>
<evidence type="ECO:0000313" key="11">
    <source>
        <dbReference type="Ensembl" id="ENSLACP00000010483.1"/>
    </source>
</evidence>
<accession>H3ALG2</accession>
<proteinExistence type="inferred from homology"/>
<feature type="domain" description="G-protein coupled receptors family 1 profile" evidence="10">
    <location>
        <begin position="24"/>
        <end position="111"/>
    </location>
</feature>
<dbReference type="InterPro" id="IPR050125">
    <property type="entry name" value="GPCR_opsins"/>
</dbReference>
<evidence type="ECO:0000256" key="1">
    <source>
        <dbReference type="ARBA" id="ARBA00004141"/>
    </source>
</evidence>
<evidence type="ECO:0000256" key="4">
    <source>
        <dbReference type="ARBA" id="ARBA00023040"/>
    </source>
</evidence>
<dbReference type="STRING" id="7897.ENSLACP00000010483"/>
<dbReference type="Ensembl" id="ENSLACT00000010562.1">
    <property type="protein sequence ID" value="ENSLACP00000010483.1"/>
    <property type="gene ID" value="ENSLACG00000009235.1"/>
</dbReference>
<evidence type="ECO:0000256" key="5">
    <source>
        <dbReference type="ARBA" id="ARBA00023136"/>
    </source>
</evidence>
<evidence type="ECO:0000256" key="6">
    <source>
        <dbReference type="ARBA" id="ARBA00023170"/>
    </source>
</evidence>
<feature type="transmembrane region" description="Helical" evidence="9">
    <location>
        <begin position="45"/>
        <end position="65"/>
    </location>
</feature>
<reference evidence="12" key="1">
    <citation type="submission" date="2011-08" db="EMBL/GenBank/DDBJ databases">
        <title>The draft genome of Latimeria chalumnae.</title>
        <authorList>
            <person name="Di Palma F."/>
            <person name="Alfoldi J."/>
            <person name="Johnson J."/>
            <person name="Berlin A."/>
            <person name="Gnerre S."/>
            <person name="Jaffe D."/>
            <person name="MacCallum I."/>
            <person name="Young S."/>
            <person name="Walker B.J."/>
            <person name="Lander E."/>
            <person name="Lindblad-Toh K."/>
        </authorList>
    </citation>
    <scope>NUCLEOTIDE SEQUENCE [LARGE SCALE GENOMIC DNA]</scope>
    <source>
        <strain evidence="12">Wild caught</strain>
    </source>
</reference>
<keyword evidence="12" id="KW-1185">Reference proteome</keyword>
<feature type="transmembrane region" description="Helical" evidence="9">
    <location>
        <begin position="85"/>
        <end position="103"/>
    </location>
</feature>
<gene>
    <name evidence="11" type="primary">OPN3</name>
</gene>
<keyword evidence="4 8" id="KW-0297">G-protein coupled receptor</keyword>
<evidence type="ECO:0000256" key="9">
    <source>
        <dbReference type="SAM" id="Phobius"/>
    </source>
</evidence>
<dbReference type="AlphaFoldDB" id="H3ALG2"/>
<organism evidence="11 12">
    <name type="scientific">Latimeria chalumnae</name>
    <name type="common">Coelacanth</name>
    <dbReference type="NCBI Taxonomy" id="7897"/>
    <lineage>
        <taxon>Eukaryota</taxon>
        <taxon>Metazoa</taxon>
        <taxon>Chordata</taxon>
        <taxon>Craniata</taxon>
        <taxon>Vertebrata</taxon>
        <taxon>Euteleostomi</taxon>
        <taxon>Coelacanthiformes</taxon>
        <taxon>Coelacanthidae</taxon>
        <taxon>Latimeria</taxon>
    </lineage>
</organism>
<keyword evidence="6 8" id="KW-0675">Receptor</keyword>
<evidence type="ECO:0000259" key="10">
    <source>
        <dbReference type="PROSITE" id="PS50262"/>
    </source>
</evidence>
<dbReference type="GeneTree" id="ENSGT01150000286935"/>
<evidence type="ECO:0000313" key="12">
    <source>
        <dbReference type="Proteomes" id="UP000008672"/>
    </source>
</evidence>
<feature type="transmembrane region" description="Helical" evidence="9">
    <location>
        <begin position="123"/>
        <end position="145"/>
    </location>
</feature>
<reference evidence="11" key="2">
    <citation type="submission" date="2025-08" db="UniProtKB">
        <authorList>
            <consortium name="Ensembl"/>
        </authorList>
    </citation>
    <scope>IDENTIFICATION</scope>
</reference>
<dbReference type="InterPro" id="IPR000276">
    <property type="entry name" value="GPCR_Rhodpsn"/>
</dbReference>
<dbReference type="GO" id="GO:0004930">
    <property type="term" value="F:G protein-coupled receptor activity"/>
    <property type="evidence" value="ECO:0007669"/>
    <property type="project" value="UniProtKB-KW"/>
</dbReference>
<dbReference type="Pfam" id="PF00001">
    <property type="entry name" value="7tm_1"/>
    <property type="match status" value="1"/>
</dbReference>
<feature type="transmembrane region" description="Helical" evidence="9">
    <location>
        <begin position="12"/>
        <end position="33"/>
    </location>
</feature>
<dbReference type="PRINTS" id="PR00237">
    <property type="entry name" value="GPCRRHODOPSN"/>
</dbReference>
<sequence>LFSQGTYEFLAVLIATIGILGFCNNLLVLVLYYKFKRLRTPTSLLLVNISISDILVSVFGVTFTFLSCLKRRWVWDNAGCIWDGFSNSLFGIVSIMTLTVLAYERYIRVVHAKVIDFSWTWRAITYIWLYSLGWTGAPLIGWNSFTNIKITSKVQ</sequence>
<dbReference type="HOGENOM" id="CLU_009579_3_11_1"/>
<keyword evidence="2 8" id="KW-0812">Transmembrane</keyword>
<evidence type="ECO:0000256" key="8">
    <source>
        <dbReference type="RuleBase" id="RU000688"/>
    </source>
</evidence>
<comment type="similarity">
    <text evidence="8">Belongs to the G-protein coupled receptor 1 family.</text>
</comment>
<dbReference type="SUPFAM" id="SSF81321">
    <property type="entry name" value="Family A G protein-coupled receptor-like"/>
    <property type="match status" value="1"/>
</dbReference>
<reference evidence="11" key="3">
    <citation type="submission" date="2025-09" db="UniProtKB">
        <authorList>
            <consortium name="Ensembl"/>
        </authorList>
    </citation>
    <scope>IDENTIFICATION</scope>
</reference>
<dbReference type="EMBL" id="AFYH01077143">
    <property type="status" value="NOT_ANNOTATED_CDS"/>
    <property type="molecule type" value="Genomic_DNA"/>
</dbReference>
<dbReference type="GO" id="GO:0016918">
    <property type="term" value="F:retinal binding"/>
    <property type="evidence" value="ECO:0007669"/>
    <property type="project" value="Ensembl"/>
</dbReference>
<dbReference type="PROSITE" id="PS50262">
    <property type="entry name" value="G_PROTEIN_RECEP_F1_2"/>
    <property type="match status" value="1"/>
</dbReference>
<keyword evidence="5 9" id="KW-0472">Membrane</keyword>
<evidence type="ECO:0000256" key="2">
    <source>
        <dbReference type="ARBA" id="ARBA00022692"/>
    </source>
</evidence>
<dbReference type="InterPro" id="IPR017452">
    <property type="entry name" value="GPCR_Rhodpsn_7TM"/>
</dbReference>